<dbReference type="GO" id="GO:0005634">
    <property type="term" value="C:nucleus"/>
    <property type="evidence" value="ECO:0007669"/>
    <property type="project" value="TreeGrafter"/>
</dbReference>
<dbReference type="Pfam" id="PF00069">
    <property type="entry name" value="Pkinase"/>
    <property type="match status" value="1"/>
</dbReference>
<dbReference type="InterPro" id="IPR011009">
    <property type="entry name" value="Kinase-like_dom_sf"/>
</dbReference>
<feature type="domain" description="Protein kinase" evidence="11">
    <location>
        <begin position="21"/>
        <end position="307"/>
    </location>
</feature>
<dbReference type="SUPFAM" id="SSF56112">
    <property type="entry name" value="Protein kinase-like (PK-like)"/>
    <property type="match status" value="1"/>
</dbReference>
<keyword evidence="4" id="KW-0808">Transferase</keyword>
<evidence type="ECO:0000256" key="2">
    <source>
        <dbReference type="ARBA" id="ARBA00012409"/>
    </source>
</evidence>
<keyword evidence="10" id="KW-0723">Serine/threonine-protein kinase</keyword>
<keyword evidence="3" id="KW-0597">Phosphoprotein</keyword>
<organism evidence="12">
    <name type="scientific">Panicum hallii</name>
    <dbReference type="NCBI Taxonomy" id="206008"/>
    <lineage>
        <taxon>Eukaryota</taxon>
        <taxon>Viridiplantae</taxon>
        <taxon>Streptophyta</taxon>
        <taxon>Embryophyta</taxon>
        <taxon>Tracheophyta</taxon>
        <taxon>Spermatophyta</taxon>
        <taxon>Magnoliopsida</taxon>
        <taxon>Liliopsida</taxon>
        <taxon>Poales</taxon>
        <taxon>Poaceae</taxon>
        <taxon>PACMAD clade</taxon>
        <taxon>Panicoideae</taxon>
        <taxon>Panicodae</taxon>
        <taxon>Paniceae</taxon>
        <taxon>Panicinae</taxon>
        <taxon>Panicum</taxon>
        <taxon>Panicum sect. Panicum</taxon>
    </lineage>
</organism>
<dbReference type="GO" id="GO:0008353">
    <property type="term" value="F:RNA polymerase II CTD heptapeptide repeat kinase activity"/>
    <property type="evidence" value="ECO:0007669"/>
    <property type="project" value="UniProtKB-EC"/>
</dbReference>
<evidence type="ECO:0000256" key="6">
    <source>
        <dbReference type="ARBA" id="ARBA00022777"/>
    </source>
</evidence>
<dbReference type="EMBL" id="CM008048">
    <property type="protein sequence ID" value="PAN20937.1"/>
    <property type="molecule type" value="Genomic_DNA"/>
</dbReference>
<dbReference type="Gene3D" id="1.10.510.10">
    <property type="entry name" value="Transferase(Phosphotransferase) domain 1"/>
    <property type="match status" value="1"/>
</dbReference>
<evidence type="ECO:0000256" key="4">
    <source>
        <dbReference type="ARBA" id="ARBA00022679"/>
    </source>
</evidence>
<feature type="binding site" evidence="9">
    <location>
        <position position="50"/>
    </location>
    <ligand>
        <name>ATP</name>
        <dbReference type="ChEBI" id="CHEBI:30616"/>
    </ligand>
</feature>
<dbReference type="AlphaFoldDB" id="A0A2S3HDX2"/>
<evidence type="ECO:0000256" key="3">
    <source>
        <dbReference type="ARBA" id="ARBA00022553"/>
    </source>
</evidence>
<dbReference type="PROSITE" id="PS50011">
    <property type="entry name" value="PROTEIN_KINASE_DOM"/>
    <property type="match status" value="1"/>
</dbReference>
<dbReference type="PROSITE" id="PS00107">
    <property type="entry name" value="PROTEIN_KINASE_ATP"/>
    <property type="match status" value="1"/>
</dbReference>
<dbReference type="EC" id="2.7.11.23" evidence="2"/>
<dbReference type="SMART" id="SM00220">
    <property type="entry name" value="S_TKc"/>
    <property type="match status" value="1"/>
</dbReference>
<comment type="catalytic activity">
    <reaction evidence="8">
        <text>[DNA-directed RNA polymerase] + ATP = phospho-[DNA-directed RNA polymerase] + ADP + H(+)</text>
        <dbReference type="Rhea" id="RHEA:10216"/>
        <dbReference type="Rhea" id="RHEA-COMP:11321"/>
        <dbReference type="Rhea" id="RHEA-COMP:11322"/>
        <dbReference type="ChEBI" id="CHEBI:15378"/>
        <dbReference type="ChEBI" id="CHEBI:30616"/>
        <dbReference type="ChEBI" id="CHEBI:43176"/>
        <dbReference type="ChEBI" id="CHEBI:68546"/>
        <dbReference type="ChEBI" id="CHEBI:456216"/>
        <dbReference type="EC" id="2.7.11.23"/>
    </reaction>
</comment>
<keyword evidence="7 9" id="KW-0067">ATP-binding</keyword>
<evidence type="ECO:0000313" key="12">
    <source>
        <dbReference type="EMBL" id="PAN20937.1"/>
    </source>
</evidence>
<evidence type="ECO:0000256" key="8">
    <source>
        <dbReference type="ARBA" id="ARBA00049280"/>
    </source>
</evidence>
<evidence type="ECO:0000256" key="1">
    <source>
        <dbReference type="ARBA" id="ARBA00006485"/>
    </source>
</evidence>
<evidence type="ECO:0000256" key="5">
    <source>
        <dbReference type="ARBA" id="ARBA00022741"/>
    </source>
</evidence>
<proteinExistence type="inferred from homology"/>
<dbReference type="PANTHER" id="PTHR24056:SF395">
    <property type="entry name" value="PROTEIN KINASE DOMAIN-CONTAINING PROTEIN"/>
    <property type="match status" value="1"/>
</dbReference>
<dbReference type="GO" id="GO:0005524">
    <property type="term" value="F:ATP binding"/>
    <property type="evidence" value="ECO:0007669"/>
    <property type="project" value="UniProtKB-UniRule"/>
</dbReference>
<dbReference type="Gramene" id="PAN20937">
    <property type="protein sequence ID" value="PAN20937"/>
    <property type="gene ID" value="PAHAL_3G424800"/>
</dbReference>
<evidence type="ECO:0000256" key="9">
    <source>
        <dbReference type="PROSITE-ProRule" id="PRU10141"/>
    </source>
</evidence>
<reference evidence="12" key="1">
    <citation type="submission" date="2018-04" db="EMBL/GenBank/DDBJ databases">
        <title>WGS assembly of Panicum hallii.</title>
        <authorList>
            <person name="Lovell J."/>
            <person name="Jenkins J."/>
            <person name="Lowry D."/>
            <person name="Mamidi S."/>
            <person name="Sreedasyam A."/>
            <person name="Weng X."/>
            <person name="Barry K."/>
            <person name="Bonette J."/>
            <person name="Campitelli B."/>
            <person name="Daum C."/>
            <person name="Gordon S."/>
            <person name="Gould B."/>
            <person name="Lipzen A."/>
            <person name="Macqueen A."/>
            <person name="Palacio-Mejia J."/>
            <person name="Plott C."/>
            <person name="Shakirov E."/>
            <person name="Shu S."/>
            <person name="Yoshinaga Y."/>
            <person name="Zane M."/>
            <person name="Rokhsar D."/>
            <person name="Grimwood J."/>
            <person name="Schmutz J."/>
            <person name="Juenger T."/>
        </authorList>
    </citation>
    <scope>NUCLEOTIDE SEQUENCE [LARGE SCALE GENOMIC DNA]</scope>
    <source>
        <strain evidence="12">FIL2</strain>
    </source>
</reference>
<keyword evidence="6" id="KW-0418">Kinase</keyword>
<gene>
    <name evidence="12" type="ORF">PAHAL_3G424800</name>
</gene>
<dbReference type="InterPro" id="IPR050108">
    <property type="entry name" value="CDK"/>
</dbReference>
<evidence type="ECO:0000256" key="10">
    <source>
        <dbReference type="RuleBase" id="RU000304"/>
    </source>
</evidence>
<dbReference type="PANTHER" id="PTHR24056">
    <property type="entry name" value="CELL DIVISION PROTEIN KINASE"/>
    <property type="match status" value="1"/>
</dbReference>
<dbReference type="GO" id="GO:0007346">
    <property type="term" value="P:regulation of mitotic cell cycle"/>
    <property type="evidence" value="ECO:0007669"/>
    <property type="project" value="TreeGrafter"/>
</dbReference>
<keyword evidence="5 9" id="KW-0547">Nucleotide-binding</keyword>
<accession>A0A2S3HDX2</accession>
<dbReference type="InterPro" id="IPR008271">
    <property type="entry name" value="Ser/Thr_kinase_AS"/>
</dbReference>
<evidence type="ECO:0000259" key="11">
    <source>
        <dbReference type="PROSITE" id="PS50011"/>
    </source>
</evidence>
<dbReference type="Gene3D" id="3.30.200.20">
    <property type="entry name" value="Phosphorylase Kinase, domain 1"/>
    <property type="match status" value="1"/>
</dbReference>
<dbReference type="InterPro" id="IPR000719">
    <property type="entry name" value="Prot_kinase_dom"/>
</dbReference>
<evidence type="ECO:0000256" key="7">
    <source>
        <dbReference type="ARBA" id="ARBA00022840"/>
    </source>
</evidence>
<name>A0A2S3HDX2_9POAL</name>
<dbReference type="PROSITE" id="PS00108">
    <property type="entry name" value="PROTEIN_KINASE_ST"/>
    <property type="match status" value="1"/>
</dbReference>
<dbReference type="InterPro" id="IPR017441">
    <property type="entry name" value="Protein_kinase_ATP_BS"/>
</dbReference>
<sequence>MPPQGRPAKRQRIPITCTQDYEEICCLGAGAFGVVSKARHRCTGETVAIKRHQSDDGCNGELLREVCFLDACNSLPFLVGYDGLTCDRATTELCLLMEYVGGPTLSDYLRGCQCRRGGQRPPPPLPEATVRAAMWQLLTGAQRMHERRMVHRDIKPTNILVGEDHRTIKICDLSLAMHASELPPYAQASTLLYMAAEVTLGRADYDVRVDTWSFGCVMAGLLKGRSLFEGRDETLSEDEFEVLSGLLAFNSENRLMVDAALQLLWFENVDTLALPQEEEVVTAPSALRKKKPLLIIPPPLPKKPKVF</sequence>
<dbReference type="Proteomes" id="UP000243499">
    <property type="component" value="Chromosome 3"/>
</dbReference>
<protein>
    <recommendedName>
        <fullName evidence="2">[RNA-polymerase]-subunit kinase</fullName>
        <ecNumber evidence="2">2.7.11.23</ecNumber>
    </recommendedName>
</protein>
<comment type="similarity">
    <text evidence="1">Belongs to the protein kinase superfamily. CMGC Ser/Thr protein kinase family. CDC2/CDKX subfamily.</text>
</comment>